<organism evidence="3 4">
    <name type="scientific">Leyella stercorea DSM 18206</name>
    <dbReference type="NCBI Taxonomy" id="1002367"/>
    <lineage>
        <taxon>Bacteria</taxon>
        <taxon>Pseudomonadati</taxon>
        <taxon>Bacteroidota</taxon>
        <taxon>Bacteroidia</taxon>
        <taxon>Bacteroidales</taxon>
        <taxon>Prevotellaceae</taxon>
        <taxon>Leyella</taxon>
    </lineage>
</organism>
<dbReference type="InterPro" id="IPR008984">
    <property type="entry name" value="SMAD_FHA_dom_sf"/>
</dbReference>
<name>G6B1X0_9BACT</name>
<dbReference type="PROSITE" id="PS50006">
    <property type="entry name" value="FHA_DOMAIN"/>
    <property type="match status" value="1"/>
</dbReference>
<feature type="region of interest" description="Disordered" evidence="1">
    <location>
        <begin position="52"/>
        <end position="92"/>
    </location>
</feature>
<evidence type="ECO:0000256" key="1">
    <source>
        <dbReference type="SAM" id="MobiDB-lite"/>
    </source>
</evidence>
<feature type="domain" description="FHA" evidence="2">
    <location>
        <begin position="116"/>
        <end position="174"/>
    </location>
</feature>
<dbReference type="HOGENOM" id="CLU_1371143_0_0_10"/>
<evidence type="ECO:0000313" key="3">
    <source>
        <dbReference type="EMBL" id="EHJ35788.1"/>
    </source>
</evidence>
<evidence type="ECO:0000259" key="2">
    <source>
        <dbReference type="PROSITE" id="PS50006"/>
    </source>
</evidence>
<dbReference type="eggNOG" id="COG1716">
    <property type="taxonomic scope" value="Bacteria"/>
</dbReference>
<gene>
    <name evidence="3" type="ORF">HMPREF0673_02901</name>
</gene>
<accession>G6B1X0</accession>
<dbReference type="SUPFAM" id="SSF49879">
    <property type="entry name" value="SMAD/FHA domain"/>
    <property type="match status" value="1"/>
</dbReference>
<proteinExistence type="predicted"/>
<dbReference type="Pfam" id="PF00498">
    <property type="entry name" value="FHA"/>
    <property type="match status" value="1"/>
</dbReference>
<protein>
    <submittedName>
        <fullName evidence="3">FHA domain protein</fullName>
    </submittedName>
</protein>
<dbReference type="InterPro" id="IPR000253">
    <property type="entry name" value="FHA_dom"/>
</dbReference>
<dbReference type="GeneID" id="78338266"/>
<dbReference type="EMBL" id="AFZZ01000254">
    <property type="protein sequence ID" value="EHJ35788.1"/>
    <property type="molecule type" value="Genomic_DNA"/>
</dbReference>
<dbReference type="AlphaFoldDB" id="G6B1X0"/>
<sequence>MNEIKIKCPTCGKVLRLKDVPNINAAFFTCPVCKEKHIVGKCQRYVEQPKPIASSGDETQYGGGFIQQSGGDETRIGPQPQHGGGDETRTASASCPTVGVLVDNTGSTYALRLGINTIGRSAASSTATIQIATNDRTMSRSHAVIEVSNAGGKTIHILRNGANKNPSYMNGVLIGQQDQLVLNNGDRIKMGSTELTFKK</sequence>
<reference evidence="3 4" key="1">
    <citation type="submission" date="2011-08" db="EMBL/GenBank/DDBJ databases">
        <authorList>
            <person name="Weinstock G."/>
            <person name="Sodergren E."/>
            <person name="Clifton S."/>
            <person name="Fulton L."/>
            <person name="Fulton B."/>
            <person name="Courtney L."/>
            <person name="Fronick C."/>
            <person name="Harrison M."/>
            <person name="Strong C."/>
            <person name="Farmer C."/>
            <person name="Delahaunty K."/>
            <person name="Markovic C."/>
            <person name="Hall O."/>
            <person name="Minx P."/>
            <person name="Tomlinson C."/>
            <person name="Mitreva M."/>
            <person name="Hou S."/>
            <person name="Chen J."/>
            <person name="Wollam A."/>
            <person name="Pepin K.H."/>
            <person name="Johnson M."/>
            <person name="Bhonagiri V."/>
            <person name="Zhang X."/>
            <person name="Suruliraj S."/>
            <person name="Warren W."/>
            <person name="Chinwalla A."/>
            <person name="Mardis E.R."/>
            <person name="Wilson R.K."/>
        </authorList>
    </citation>
    <scope>NUCLEOTIDE SEQUENCE [LARGE SCALE GENOMIC DNA]</scope>
    <source>
        <strain evidence="3 4">DSM 18206</strain>
    </source>
</reference>
<dbReference type="Proteomes" id="UP000004407">
    <property type="component" value="Unassembled WGS sequence"/>
</dbReference>
<dbReference type="RefSeq" id="WP_007903166.1">
    <property type="nucleotide sequence ID" value="NZ_JH379473.1"/>
</dbReference>
<evidence type="ECO:0000313" key="4">
    <source>
        <dbReference type="Proteomes" id="UP000004407"/>
    </source>
</evidence>
<dbReference type="Gene3D" id="2.60.200.20">
    <property type="match status" value="1"/>
</dbReference>
<dbReference type="PATRIC" id="fig|1002367.3.peg.2340"/>
<comment type="caution">
    <text evidence="3">The sequence shown here is derived from an EMBL/GenBank/DDBJ whole genome shotgun (WGS) entry which is preliminary data.</text>
</comment>
<dbReference type="CDD" id="cd00060">
    <property type="entry name" value="FHA"/>
    <property type="match status" value="1"/>
</dbReference>